<dbReference type="EMBL" id="JANRMS010003119">
    <property type="protein sequence ID" value="KAJ3519578.1"/>
    <property type="molecule type" value="Genomic_DNA"/>
</dbReference>
<evidence type="ECO:0000313" key="1">
    <source>
        <dbReference type="EMBL" id="KAJ3519578.1"/>
    </source>
</evidence>
<evidence type="ECO:0000313" key="2">
    <source>
        <dbReference type="Proteomes" id="UP001148629"/>
    </source>
</evidence>
<reference evidence="1" key="1">
    <citation type="submission" date="2022-08" db="EMBL/GenBank/DDBJ databases">
        <title>Genome Sequence of Fusarium decemcellulare.</title>
        <authorList>
            <person name="Buettner E."/>
        </authorList>
    </citation>
    <scope>NUCLEOTIDE SEQUENCE</scope>
    <source>
        <strain evidence="1">Babe19</strain>
    </source>
</reference>
<keyword evidence="2" id="KW-1185">Reference proteome</keyword>
<sequence length="149" mass="16575">MSLTLFLASPAENKGMHLTCRLVEEHELEKIQTCMYVIQDATEQSYRRIGRDRPAPRSRLLTTWTMDLASLWWFPSLQTTLPPLTLRALGWRCSYGSYAPSDVSRSDIPLNQGCVSPPSEMANVVGGKVLASQRITDVILKAFGASTNS</sequence>
<accession>A0ACC1RHH8</accession>
<proteinExistence type="predicted"/>
<protein>
    <submittedName>
        <fullName evidence="1">Uncharacterized protein</fullName>
    </submittedName>
</protein>
<organism evidence="1 2">
    <name type="scientific">Fusarium decemcellulare</name>
    <dbReference type="NCBI Taxonomy" id="57161"/>
    <lineage>
        <taxon>Eukaryota</taxon>
        <taxon>Fungi</taxon>
        <taxon>Dikarya</taxon>
        <taxon>Ascomycota</taxon>
        <taxon>Pezizomycotina</taxon>
        <taxon>Sordariomycetes</taxon>
        <taxon>Hypocreomycetidae</taxon>
        <taxon>Hypocreales</taxon>
        <taxon>Nectriaceae</taxon>
        <taxon>Fusarium</taxon>
        <taxon>Fusarium decemcellulare species complex</taxon>
    </lineage>
</organism>
<dbReference type="Proteomes" id="UP001148629">
    <property type="component" value="Unassembled WGS sequence"/>
</dbReference>
<gene>
    <name evidence="1" type="ORF">NM208_g14075</name>
</gene>
<name>A0ACC1RHH8_9HYPO</name>
<comment type="caution">
    <text evidence="1">The sequence shown here is derived from an EMBL/GenBank/DDBJ whole genome shotgun (WGS) entry which is preliminary data.</text>
</comment>